<dbReference type="PANTHER" id="PTHR34580">
    <property type="match status" value="1"/>
</dbReference>
<evidence type="ECO:0000313" key="6">
    <source>
        <dbReference type="Proteomes" id="UP000199111"/>
    </source>
</evidence>
<dbReference type="GO" id="GO:0003700">
    <property type="term" value="F:DNA-binding transcription factor activity"/>
    <property type="evidence" value="ECO:0007669"/>
    <property type="project" value="InterPro"/>
</dbReference>
<dbReference type="EMBL" id="FOQY01000050">
    <property type="protein sequence ID" value="SFL05674.1"/>
    <property type="molecule type" value="Genomic_DNA"/>
</dbReference>
<dbReference type="PROSITE" id="PS51000">
    <property type="entry name" value="HTH_DEOR_2"/>
    <property type="match status" value="1"/>
</dbReference>
<evidence type="ECO:0000256" key="2">
    <source>
        <dbReference type="ARBA" id="ARBA00023125"/>
    </source>
</evidence>
<dbReference type="InterPro" id="IPR013196">
    <property type="entry name" value="HTH_11"/>
</dbReference>
<dbReference type="Proteomes" id="UP000199111">
    <property type="component" value="Unassembled WGS sequence"/>
</dbReference>
<sequence length="325" mass="35826">MRDPSGRLLQLLSLLQTPREWPGVELADRLGVTPRTIRRDVDRLRELGYPVHATQGNVGGYRLTAGAAMPPLLFDDDEAIAIAIGLRTAATAAVTGIEETSLRALAKLEQVLPVRLRHRVTALSDAAVVLPPRDGPAADADTLAAFAAACATHEKVRFAYTKAHGEMTRRLVEPRQLVASGHLWYLVAYDEDRAAWRSFRVDRISEVHRTGVRVPVRELPGGVDTKTWVTQAMPPRDVRARLLLHVPIEQAAEIVPAWQGTLEPVDQRSCRLHTHPDSPQYLAYRITLLTVDYTLLDPPELAGHLRAIAGRAGRAIRAFTDTSQA</sequence>
<evidence type="ECO:0000256" key="1">
    <source>
        <dbReference type="ARBA" id="ARBA00023015"/>
    </source>
</evidence>
<dbReference type="InterPro" id="IPR036390">
    <property type="entry name" value="WH_DNA-bd_sf"/>
</dbReference>
<dbReference type="PROSITE" id="PS00894">
    <property type="entry name" value="HTH_DEOR_1"/>
    <property type="match status" value="1"/>
</dbReference>
<dbReference type="InterPro" id="IPR036388">
    <property type="entry name" value="WH-like_DNA-bd_sf"/>
</dbReference>
<dbReference type="GO" id="GO:0003677">
    <property type="term" value="F:DNA binding"/>
    <property type="evidence" value="ECO:0007669"/>
    <property type="project" value="UniProtKB-KW"/>
</dbReference>
<name>A0A1I4EIW6_9ACTN</name>
<feature type="domain" description="HTH deoR-type" evidence="4">
    <location>
        <begin position="4"/>
        <end position="59"/>
    </location>
</feature>
<evidence type="ECO:0000256" key="3">
    <source>
        <dbReference type="ARBA" id="ARBA00023163"/>
    </source>
</evidence>
<dbReference type="RefSeq" id="WP_093891916.1">
    <property type="nucleotide sequence ID" value="NZ_FOQY01000050.1"/>
</dbReference>
<keyword evidence="3" id="KW-0804">Transcription</keyword>
<dbReference type="InterPro" id="IPR026881">
    <property type="entry name" value="WYL_dom"/>
</dbReference>
<protein>
    <submittedName>
        <fullName evidence="5">Predicted DNA-binding transcriptional regulator YafY, contains an HTH and WYL domains</fullName>
    </submittedName>
</protein>
<dbReference type="InterPro" id="IPR001034">
    <property type="entry name" value="DeoR_HTH"/>
</dbReference>
<dbReference type="Pfam" id="PF08279">
    <property type="entry name" value="HTH_11"/>
    <property type="match status" value="1"/>
</dbReference>
<evidence type="ECO:0000259" key="4">
    <source>
        <dbReference type="PROSITE" id="PS51000"/>
    </source>
</evidence>
<dbReference type="Gene3D" id="1.10.10.10">
    <property type="entry name" value="Winged helix-like DNA-binding domain superfamily/Winged helix DNA-binding domain"/>
    <property type="match status" value="1"/>
</dbReference>
<keyword evidence="2 5" id="KW-0238">DNA-binding</keyword>
<organism evidence="5 6">
    <name type="scientific">Streptosporangium canum</name>
    <dbReference type="NCBI Taxonomy" id="324952"/>
    <lineage>
        <taxon>Bacteria</taxon>
        <taxon>Bacillati</taxon>
        <taxon>Actinomycetota</taxon>
        <taxon>Actinomycetes</taxon>
        <taxon>Streptosporangiales</taxon>
        <taxon>Streptosporangiaceae</taxon>
        <taxon>Streptosporangium</taxon>
    </lineage>
</organism>
<proteinExistence type="predicted"/>
<reference evidence="6" key="1">
    <citation type="submission" date="2016-10" db="EMBL/GenBank/DDBJ databases">
        <authorList>
            <person name="Varghese N."/>
            <person name="Submissions S."/>
        </authorList>
    </citation>
    <scope>NUCLEOTIDE SEQUENCE [LARGE SCALE GENOMIC DNA]</scope>
    <source>
        <strain evidence="6">CGMCC 4.2126</strain>
    </source>
</reference>
<dbReference type="InterPro" id="IPR018356">
    <property type="entry name" value="Tscrpt_reg_HTH_DeoR_CS"/>
</dbReference>
<dbReference type="Pfam" id="PF13280">
    <property type="entry name" value="WYL"/>
    <property type="match status" value="1"/>
</dbReference>
<accession>A0A1I4EIW6</accession>
<dbReference type="AlphaFoldDB" id="A0A1I4EIW6"/>
<dbReference type="InterPro" id="IPR028349">
    <property type="entry name" value="PafC-like"/>
</dbReference>
<dbReference type="SUPFAM" id="SSF46785">
    <property type="entry name" value="Winged helix' DNA-binding domain"/>
    <property type="match status" value="1"/>
</dbReference>
<gene>
    <name evidence="5" type="ORF">SAMN05216275_15047</name>
</gene>
<dbReference type="InterPro" id="IPR051534">
    <property type="entry name" value="CBASS_pafABC_assoc_protein"/>
</dbReference>
<keyword evidence="6" id="KW-1185">Reference proteome</keyword>
<dbReference type="GeneID" id="96303411"/>
<evidence type="ECO:0000313" key="5">
    <source>
        <dbReference type="EMBL" id="SFL05674.1"/>
    </source>
</evidence>
<dbReference type="PANTHER" id="PTHR34580:SF3">
    <property type="entry name" value="PROTEIN PAFB"/>
    <property type="match status" value="1"/>
</dbReference>
<dbReference type="PIRSF" id="PIRSF016838">
    <property type="entry name" value="PafC"/>
    <property type="match status" value="1"/>
</dbReference>
<dbReference type="PROSITE" id="PS52050">
    <property type="entry name" value="WYL"/>
    <property type="match status" value="1"/>
</dbReference>
<keyword evidence="1" id="KW-0805">Transcription regulation</keyword>